<gene>
    <name evidence="2" type="ORF">FN846DRAFT_997535</name>
</gene>
<feature type="region of interest" description="Disordered" evidence="1">
    <location>
        <begin position="130"/>
        <end position="184"/>
    </location>
</feature>
<dbReference type="Proteomes" id="UP000326924">
    <property type="component" value="Unassembled WGS sequence"/>
</dbReference>
<accession>A0A5J5EHL6</accession>
<reference evidence="2 3" key="1">
    <citation type="submission" date="2019-09" db="EMBL/GenBank/DDBJ databases">
        <title>Draft genome of the ectomycorrhizal ascomycete Sphaerosporella brunnea.</title>
        <authorList>
            <consortium name="DOE Joint Genome Institute"/>
            <person name="Benucci G.M."/>
            <person name="Marozzi G."/>
            <person name="Antonielli L."/>
            <person name="Sanchez S."/>
            <person name="Marco P."/>
            <person name="Wang X."/>
            <person name="Falini L.B."/>
            <person name="Barry K."/>
            <person name="Haridas S."/>
            <person name="Lipzen A."/>
            <person name="Labutti K."/>
            <person name="Grigoriev I.V."/>
            <person name="Murat C."/>
            <person name="Martin F."/>
            <person name="Albertini E."/>
            <person name="Donnini D."/>
            <person name="Bonito G."/>
        </authorList>
    </citation>
    <scope>NUCLEOTIDE SEQUENCE [LARGE SCALE GENOMIC DNA]</scope>
    <source>
        <strain evidence="2 3">Sb_GMNB300</strain>
    </source>
</reference>
<protein>
    <submittedName>
        <fullName evidence="2">Uncharacterized protein</fullName>
    </submittedName>
</protein>
<dbReference type="InParanoid" id="A0A5J5EHL6"/>
<feature type="compositionally biased region" description="Polar residues" evidence="1">
    <location>
        <begin position="1"/>
        <end position="15"/>
    </location>
</feature>
<keyword evidence="3" id="KW-1185">Reference proteome</keyword>
<sequence>MRVHGDSTQIPQSFPTARGKGTGIDDRRRLPQSRCTSRNPMAAAARYPGIWTALRALEAEEEWYLENNMVMHADHASDLPSSCTRASPGRFSRWSPDSPKRARVMVATYDRRTNACVNGLDWFNEQAREKARRKKAGDPKWQHPTGDASVSPADDDDAAPGNDSGGAHPHLGQPSRLNELPPFEVSGTPAQAVAMLLGRSGLAAERSNPAATREWYPGAELMELIKFAHREIKGVD</sequence>
<evidence type="ECO:0000313" key="3">
    <source>
        <dbReference type="Proteomes" id="UP000326924"/>
    </source>
</evidence>
<evidence type="ECO:0000256" key="1">
    <source>
        <dbReference type="SAM" id="MobiDB-lite"/>
    </source>
</evidence>
<comment type="caution">
    <text evidence="2">The sequence shown here is derived from an EMBL/GenBank/DDBJ whole genome shotgun (WGS) entry which is preliminary data.</text>
</comment>
<proteinExistence type="predicted"/>
<dbReference type="AlphaFoldDB" id="A0A5J5EHL6"/>
<organism evidence="2 3">
    <name type="scientific">Sphaerosporella brunnea</name>
    <dbReference type="NCBI Taxonomy" id="1250544"/>
    <lineage>
        <taxon>Eukaryota</taxon>
        <taxon>Fungi</taxon>
        <taxon>Dikarya</taxon>
        <taxon>Ascomycota</taxon>
        <taxon>Pezizomycotina</taxon>
        <taxon>Pezizomycetes</taxon>
        <taxon>Pezizales</taxon>
        <taxon>Pyronemataceae</taxon>
        <taxon>Sphaerosporella</taxon>
    </lineage>
</organism>
<evidence type="ECO:0000313" key="2">
    <source>
        <dbReference type="EMBL" id="KAA8895205.1"/>
    </source>
</evidence>
<dbReference type="EMBL" id="VXIS01000282">
    <property type="protein sequence ID" value="KAA8895205.1"/>
    <property type="molecule type" value="Genomic_DNA"/>
</dbReference>
<feature type="region of interest" description="Disordered" evidence="1">
    <location>
        <begin position="1"/>
        <end position="37"/>
    </location>
</feature>
<name>A0A5J5EHL6_9PEZI</name>